<organism evidence="1 2">
    <name type="scientific">Brachionus plicatilis</name>
    <name type="common">Marine rotifer</name>
    <name type="synonym">Brachionus muelleri</name>
    <dbReference type="NCBI Taxonomy" id="10195"/>
    <lineage>
        <taxon>Eukaryota</taxon>
        <taxon>Metazoa</taxon>
        <taxon>Spiralia</taxon>
        <taxon>Gnathifera</taxon>
        <taxon>Rotifera</taxon>
        <taxon>Eurotatoria</taxon>
        <taxon>Monogononta</taxon>
        <taxon>Pseudotrocha</taxon>
        <taxon>Ploima</taxon>
        <taxon>Brachionidae</taxon>
        <taxon>Brachionus</taxon>
    </lineage>
</organism>
<dbReference type="AlphaFoldDB" id="A0A3M7QEB9"/>
<dbReference type="EMBL" id="REGN01006449">
    <property type="protein sequence ID" value="RNA09542.1"/>
    <property type="molecule type" value="Genomic_DNA"/>
</dbReference>
<accession>A0A3M7QEB9</accession>
<reference evidence="1 2" key="1">
    <citation type="journal article" date="2018" name="Sci. Rep.">
        <title>Genomic signatures of local adaptation to the degree of environmental predictability in rotifers.</title>
        <authorList>
            <person name="Franch-Gras L."/>
            <person name="Hahn C."/>
            <person name="Garcia-Roger E.M."/>
            <person name="Carmona M.J."/>
            <person name="Serra M."/>
            <person name="Gomez A."/>
        </authorList>
    </citation>
    <scope>NUCLEOTIDE SEQUENCE [LARGE SCALE GENOMIC DNA]</scope>
    <source>
        <strain evidence="1">HYR1</strain>
    </source>
</reference>
<comment type="caution">
    <text evidence="1">The sequence shown here is derived from an EMBL/GenBank/DDBJ whole genome shotgun (WGS) entry which is preliminary data.</text>
</comment>
<keyword evidence="2" id="KW-1185">Reference proteome</keyword>
<evidence type="ECO:0000313" key="1">
    <source>
        <dbReference type="EMBL" id="RNA09542.1"/>
    </source>
</evidence>
<gene>
    <name evidence="1" type="ORF">BpHYR1_005815</name>
</gene>
<protein>
    <submittedName>
        <fullName evidence="1">Uncharacterized protein</fullName>
    </submittedName>
</protein>
<proteinExistence type="predicted"/>
<name>A0A3M7QEB9_BRAPC</name>
<evidence type="ECO:0000313" key="2">
    <source>
        <dbReference type="Proteomes" id="UP000276133"/>
    </source>
</evidence>
<dbReference type="Proteomes" id="UP000276133">
    <property type="component" value="Unassembled WGS sequence"/>
</dbReference>
<sequence length="66" mass="7758">MDRMRADRRRLRSQLASAIRLEREILKVNNVTKQGFKEDTESRTVTHSSYRSRSDACSVELEIRCT</sequence>